<dbReference type="SMART" id="SM00490">
    <property type="entry name" value="HELICc"/>
    <property type="match status" value="1"/>
</dbReference>
<protein>
    <recommendedName>
        <fullName evidence="7">DNA 3'-5' helicase</fullName>
        <ecNumber evidence="7">5.6.2.4</ecNumber>
    </recommendedName>
</protein>
<evidence type="ECO:0000256" key="1">
    <source>
        <dbReference type="ARBA" id="ARBA00005446"/>
    </source>
</evidence>
<evidence type="ECO:0000313" key="11">
    <source>
        <dbReference type="EMBL" id="SGY47484.1"/>
    </source>
</evidence>
<evidence type="ECO:0000259" key="9">
    <source>
        <dbReference type="PROSITE" id="PS51192"/>
    </source>
</evidence>
<comment type="similarity">
    <text evidence="1">Belongs to the helicase family. RecQ subfamily.</text>
</comment>
<evidence type="ECO:0000256" key="6">
    <source>
        <dbReference type="ARBA" id="ARBA00034617"/>
    </source>
</evidence>
<feature type="region of interest" description="Disordered" evidence="8">
    <location>
        <begin position="577"/>
        <end position="617"/>
    </location>
</feature>
<dbReference type="InterPro" id="IPR032284">
    <property type="entry name" value="RecQ_Zn-bd"/>
</dbReference>
<dbReference type="STRING" id="796604.A0A2X0P6D1"/>
<dbReference type="CDD" id="cd17920">
    <property type="entry name" value="DEXHc_RecQ"/>
    <property type="match status" value="1"/>
</dbReference>
<dbReference type="GO" id="GO:0016787">
    <property type="term" value="F:hydrolase activity"/>
    <property type="evidence" value="ECO:0007669"/>
    <property type="project" value="UniProtKB-KW"/>
</dbReference>
<evidence type="ECO:0000259" key="10">
    <source>
        <dbReference type="PROSITE" id="PS51194"/>
    </source>
</evidence>
<keyword evidence="12" id="KW-1185">Reference proteome</keyword>
<organism evidence="11 12">
    <name type="scientific">Microbotryum silenes-dioicae</name>
    <dbReference type="NCBI Taxonomy" id="796604"/>
    <lineage>
        <taxon>Eukaryota</taxon>
        <taxon>Fungi</taxon>
        <taxon>Dikarya</taxon>
        <taxon>Basidiomycota</taxon>
        <taxon>Pucciniomycotina</taxon>
        <taxon>Microbotryomycetes</taxon>
        <taxon>Microbotryales</taxon>
        <taxon>Microbotryaceae</taxon>
        <taxon>Microbotryum</taxon>
    </lineage>
</organism>
<dbReference type="FunFam" id="3.40.50.300:FF:001389">
    <property type="entry name" value="ATP-dependent DNA helicase RecQ"/>
    <property type="match status" value="1"/>
</dbReference>
<gene>
    <name evidence="11" type="primary">BQ5605_C001g00536</name>
    <name evidence="11" type="ORF">BQ5605_C001G00536</name>
</gene>
<keyword evidence="3" id="KW-0378">Hydrolase</keyword>
<dbReference type="PROSITE" id="PS51194">
    <property type="entry name" value="HELICASE_CTER"/>
    <property type="match status" value="1"/>
</dbReference>
<dbReference type="InterPro" id="IPR027417">
    <property type="entry name" value="P-loop_NTPase"/>
</dbReference>
<evidence type="ECO:0000256" key="7">
    <source>
        <dbReference type="ARBA" id="ARBA00034808"/>
    </source>
</evidence>
<dbReference type="GO" id="GO:0009378">
    <property type="term" value="F:four-way junction helicase activity"/>
    <property type="evidence" value="ECO:0007669"/>
    <property type="project" value="TreeGrafter"/>
</dbReference>
<dbReference type="InterPro" id="IPR011545">
    <property type="entry name" value="DEAD/DEAH_box_helicase_dom"/>
</dbReference>
<feature type="domain" description="Helicase ATP-binding" evidence="9">
    <location>
        <begin position="107"/>
        <end position="282"/>
    </location>
</feature>
<feature type="compositionally biased region" description="Basic and acidic residues" evidence="8">
    <location>
        <begin position="736"/>
        <end position="754"/>
    </location>
</feature>
<dbReference type="EC" id="5.6.2.4" evidence="7"/>
<dbReference type="GO" id="GO:0005737">
    <property type="term" value="C:cytoplasm"/>
    <property type="evidence" value="ECO:0007669"/>
    <property type="project" value="TreeGrafter"/>
</dbReference>
<dbReference type="Pfam" id="PF00271">
    <property type="entry name" value="Helicase_C"/>
    <property type="match status" value="1"/>
</dbReference>
<dbReference type="InterPro" id="IPR004589">
    <property type="entry name" value="DNA_helicase_ATP-dep_RecQ"/>
</dbReference>
<dbReference type="Proteomes" id="UP000249464">
    <property type="component" value="Unassembled WGS sequence"/>
</dbReference>
<name>A0A2X0P6D1_9BASI</name>
<dbReference type="GO" id="GO:0003676">
    <property type="term" value="F:nucleic acid binding"/>
    <property type="evidence" value="ECO:0007669"/>
    <property type="project" value="InterPro"/>
</dbReference>
<evidence type="ECO:0000313" key="12">
    <source>
        <dbReference type="Proteomes" id="UP000249464"/>
    </source>
</evidence>
<feature type="compositionally biased region" description="Acidic residues" evidence="8">
    <location>
        <begin position="585"/>
        <end position="612"/>
    </location>
</feature>
<keyword evidence="4" id="KW-0347">Helicase</keyword>
<dbReference type="Pfam" id="PF00270">
    <property type="entry name" value="DEAD"/>
    <property type="match status" value="1"/>
</dbReference>
<dbReference type="InterPro" id="IPR014001">
    <property type="entry name" value="Helicase_ATP-bd"/>
</dbReference>
<reference evidence="11 12" key="1">
    <citation type="submission" date="2016-11" db="EMBL/GenBank/DDBJ databases">
        <authorList>
            <person name="Jaros S."/>
            <person name="Januszkiewicz K."/>
            <person name="Wedrychowicz H."/>
        </authorList>
    </citation>
    <scope>NUCLEOTIDE SEQUENCE [LARGE SCALE GENOMIC DNA]</scope>
</reference>
<evidence type="ECO:0000256" key="5">
    <source>
        <dbReference type="ARBA" id="ARBA00022840"/>
    </source>
</evidence>
<dbReference type="Gene3D" id="3.40.50.300">
    <property type="entry name" value="P-loop containing nucleotide triphosphate hydrolases"/>
    <property type="match status" value="2"/>
</dbReference>
<feature type="compositionally biased region" description="Acidic residues" evidence="8">
    <location>
        <begin position="772"/>
        <end position="792"/>
    </location>
</feature>
<feature type="compositionally biased region" description="Basic and acidic residues" evidence="8">
    <location>
        <begin position="658"/>
        <end position="668"/>
    </location>
</feature>
<dbReference type="GO" id="GO:0005694">
    <property type="term" value="C:chromosome"/>
    <property type="evidence" value="ECO:0007669"/>
    <property type="project" value="TreeGrafter"/>
</dbReference>
<dbReference type="SMART" id="SM00487">
    <property type="entry name" value="DEXDc"/>
    <property type="match status" value="1"/>
</dbReference>
<dbReference type="PANTHER" id="PTHR13710:SF152">
    <property type="entry name" value="ATP-DEPENDENT DNA HELICASE Q5"/>
    <property type="match status" value="1"/>
</dbReference>
<evidence type="ECO:0000256" key="2">
    <source>
        <dbReference type="ARBA" id="ARBA00022741"/>
    </source>
</evidence>
<feature type="region of interest" description="Disordered" evidence="8">
    <location>
        <begin position="637"/>
        <end position="800"/>
    </location>
</feature>
<dbReference type="SUPFAM" id="SSF52540">
    <property type="entry name" value="P-loop containing nucleoside triphosphate hydrolases"/>
    <property type="match status" value="1"/>
</dbReference>
<dbReference type="GO" id="GO:0043138">
    <property type="term" value="F:3'-5' DNA helicase activity"/>
    <property type="evidence" value="ECO:0007669"/>
    <property type="project" value="UniProtKB-EC"/>
</dbReference>
<evidence type="ECO:0000256" key="8">
    <source>
        <dbReference type="SAM" id="MobiDB-lite"/>
    </source>
</evidence>
<accession>A0A2X0P6D1</accession>
<dbReference type="GO" id="GO:0005634">
    <property type="term" value="C:nucleus"/>
    <property type="evidence" value="ECO:0007669"/>
    <property type="project" value="TreeGrafter"/>
</dbReference>
<dbReference type="EMBL" id="FQNC01000043">
    <property type="protein sequence ID" value="SGY47484.1"/>
    <property type="molecule type" value="Genomic_DNA"/>
</dbReference>
<feature type="compositionally biased region" description="Acidic residues" evidence="8">
    <location>
        <begin position="693"/>
        <end position="710"/>
    </location>
</feature>
<dbReference type="PANTHER" id="PTHR13710">
    <property type="entry name" value="DNA HELICASE RECQ FAMILY MEMBER"/>
    <property type="match status" value="1"/>
</dbReference>
<evidence type="ECO:0000256" key="4">
    <source>
        <dbReference type="ARBA" id="ARBA00022806"/>
    </source>
</evidence>
<dbReference type="NCBIfam" id="TIGR00614">
    <property type="entry name" value="recQ_fam"/>
    <property type="match status" value="1"/>
</dbReference>
<dbReference type="InterPro" id="IPR001650">
    <property type="entry name" value="Helicase_C-like"/>
</dbReference>
<keyword evidence="2" id="KW-0547">Nucleotide-binding</keyword>
<evidence type="ECO:0000256" key="3">
    <source>
        <dbReference type="ARBA" id="ARBA00022801"/>
    </source>
</evidence>
<dbReference type="GO" id="GO:0005524">
    <property type="term" value="F:ATP binding"/>
    <property type="evidence" value="ECO:0007669"/>
    <property type="project" value="UniProtKB-KW"/>
</dbReference>
<dbReference type="GO" id="GO:0000724">
    <property type="term" value="P:double-strand break repair via homologous recombination"/>
    <property type="evidence" value="ECO:0007669"/>
    <property type="project" value="TreeGrafter"/>
</dbReference>
<sequence>MTAPFKRPRLAPNEAPLLKTLPSINLSKNVCNSSPPSDLNAPSINSTVTSLSDDAQRNMLDLAPRLTQAVVKPMRYRREEDVTEDVDWTFKKVFLKTEYKGRQRDIMQASLRGSDILVIAPTGMGKSLCFQVPAVAEKHGLTVVITPLLSLMFDQIAGLKKLNVPCAMLSSKTEREEQNQVMMGMRSGHPKNRLLYVTPERLSSPQFRKQLQVLYQQNELNRLVIDEAHCISEWGHDFRPEYAKLGLFRSDFPKVPITALTASATPKVQDDIVRELSLDADLLFKVVHPFNRINLYYEVRYFSEHSQTPSYRSDDILDYILKASSRSTSRSRSATNGPNDANATPPVAAVFDPVVFSGIVYCRAKKTCDELAAYLRSRGVNAAAYHRGLADHEADRVQREWRDADERKARGRNWVDCVVATIAFGMGIDKRNCRYVIHYDIPKSFEGFYQETGRAGRDDHTARCILYYSAEDKARITHLVSKSHSNRLHHHEQGFGNLPSQRAPNSIEALLSYAENVRLCRHLAICRYFGETIKEEEKEVYCRRLCDVCRDPGKTRQRRDEGLVELDFEATQRAVKETRNVGELDGFEDEERERDEGGGEGEGEGLEEEEEEARAVVPVRACREGFRTAAVELERNEKSLESVVREPSSSPPSGTMAEVREREQKVEEAPGADAEVEAEAEVEAPSPCPEKMEVDEEDEDEAEENEETDADTVASDAESQPDSSAASVIDDDANSDDDRKKDMDYNDDHDDRPPRRVSLAIGSKRARPLVISDEEDEESNGGDERQEEDEDTLPTPIGLPKALSKSLLGAIGRDRPVLETSGATTAVARPQLCGGGGELPRFSSTVPASKHLPKFIPPFDDAHHRPKEAVAHLTATAGRAPLIEVDRPDNFEVVPQTYEKKLSHTMRREAVVQLDQGLQRALLSKFGQCSSTIEDKAWRELAGKKIVHEQRRDIILLTAVSLESDLFWLALTSKGYRSMLGPRTKAIANLKLSEKAPLEFENNARLIEEVFDALKRAAASLLPSR</sequence>
<feature type="domain" description="Helicase C-terminal" evidence="10">
    <location>
        <begin position="346"/>
        <end position="499"/>
    </location>
</feature>
<dbReference type="PROSITE" id="PS51192">
    <property type="entry name" value="HELICASE_ATP_BIND_1"/>
    <property type="match status" value="1"/>
</dbReference>
<dbReference type="AlphaFoldDB" id="A0A2X0P6D1"/>
<proteinExistence type="inferred from homology"/>
<keyword evidence="5" id="KW-0067">ATP-binding</keyword>
<dbReference type="Pfam" id="PF16124">
    <property type="entry name" value="RecQ_Zn_bind"/>
    <property type="match status" value="1"/>
</dbReference>
<comment type="catalytic activity">
    <reaction evidence="6">
        <text>Couples ATP hydrolysis with the unwinding of duplex DNA by translocating in the 3'-5' direction.</text>
        <dbReference type="EC" id="5.6.2.4"/>
    </reaction>
</comment>